<proteinExistence type="predicted"/>
<evidence type="ECO:0000256" key="1">
    <source>
        <dbReference type="SAM" id="MobiDB-lite"/>
    </source>
</evidence>
<feature type="compositionally biased region" description="Polar residues" evidence="1">
    <location>
        <begin position="326"/>
        <end position="336"/>
    </location>
</feature>
<feature type="compositionally biased region" description="Polar residues" evidence="1">
    <location>
        <begin position="362"/>
        <end position="384"/>
    </location>
</feature>
<sequence length="480" mass="53290">MLLPRDPVSGPLRVRQQPPGSNSNGSTSTKAIIIVVVSIAIVVSLVVLAYICLKAIRTRHSHPKYVPTQYLKRKWQTWTPRGLTGSKGVYSARLQDNPSVPTLHLRSGNRSARNSSQNIVDMERAQDATQNETGAGATVDRNTSVRSVMTLPAYSRSLRENERVIAREGERDGIDVVLEQPETIEEEEERREDEMEGLYQIRLQRRQEISEREERRRRRREARDRGDFAELQRLRNESLLATEQREISGAVAMIAEHQGQSRDRRVSSVSYAELGVARHDGTRIRANSSESDRPLLDSAASISGGASIRPWPTHDSLSAHHRDRSTASSLMSASDVSDTEVEMPPFGRAGSDYEVVTLNTAHSRNTSHTPTPAGTRSRASSNNGPPRPSIDTGSIDLGEAQIPDFEPPSYDGEGFEEAPPYTSPIRERALEPPRPPHERTYSQTGAPLLPAISRLPSIRIADATPIEPRAPFEFPVTVRE</sequence>
<feature type="compositionally biased region" description="Basic and acidic residues" evidence="1">
    <location>
        <begin position="425"/>
        <end position="440"/>
    </location>
</feature>
<keyword evidence="2" id="KW-0472">Membrane</keyword>
<evidence type="ECO:0000256" key="2">
    <source>
        <dbReference type="SAM" id="Phobius"/>
    </source>
</evidence>
<keyword evidence="2" id="KW-0812">Transmembrane</keyword>
<feature type="transmembrane region" description="Helical" evidence="2">
    <location>
        <begin position="31"/>
        <end position="53"/>
    </location>
</feature>
<organism evidence="3 4">
    <name type="scientific">Oleoguttula mirabilis</name>
    <dbReference type="NCBI Taxonomy" id="1507867"/>
    <lineage>
        <taxon>Eukaryota</taxon>
        <taxon>Fungi</taxon>
        <taxon>Dikarya</taxon>
        <taxon>Ascomycota</taxon>
        <taxon>Pezizomycotina</taxon>
        <taxon>Dothideomycetes</taxon>
        <taxon>Dothideomycetidae</taxon>
        <taxon>Mycosphaerellales</taxon>
        <taxon>Teratosphaeriaceae</taxon>
        <taxon>Oleoguttula</taxon>
    </lineage>
</organism>
<name>A0AAV9JPB3_9PEZI</name>
<comment type="caution">
    <text evidence="3">The sequence shown here is derived from an EMBL/GenBank/DDBJ whole genome shotgun (WGS) entry which is preliminary data.</text>
</comment>
<gene>
    <name evidence="3" type="ORF">LTR36_001415</name>
</gene>
<dbReference type="EMBL" id="JAVFHQ010000012">
    <property type="protein sequence ID" value="KAK4547194.1"/>
    <property type="molecule type" value="Genomic_DNA"/>
</dbReference>
<feature type="region of interest" description="Disordered" evidence="1">
    <location>
        <begin position="1"/>
        <end position="26"/>
    </location>
</feature>
<evidence type="ECO:0000313" key="4">
    <source>
        <dbReference type="Proteomes" id="UP001324427"/>
    </source>
</evidence>
<keyword evidence="2" id="KW-1133">Transmembrane helix</keyword>
<keyword evidence="4" id="KW-1185">Reference proteome</keyword>
<feature type="compositionally biased region" description="Low complexity" evidence="1">
    <location>
        <begin position="298"/>
        <end position="308"/>
    </location>
</feature>
<protein>
    <submittedName>
        <fullName evidence="3">Uncharacterized protein</fullName>
    </submittedName>
</protein>
<reference evidence="3 4" key="1">
    <citation type="submission" date="2021-11" db="EMBL/GenBank/DDBJ databases">
        <title>Black yeast isolated from Biological Soil Crust.</title>
        <authorList>
            <person name="Kurbessoian T."/>
        </authorList>
    </citation>
    <scope>NUCLEOTIDE SEQUENCE [LARGE SCALE GENOMIC DNA]</scope>
    <source>
        <strain evidence="3 4">CCFEE 5522</strain>
    </source>
</reference>
<feature type="region of interest" description="Disordered" evidence="1">
    <location>
        <begin position="284"/>
        <end position="350"/>
    </location>
</feature>
<feature type="region of interest" description="Disordered" evidence="1">
    <location>
        <begin position="362"/>
        <end position="448"/>
    </location>
</feature>
<dbReference type="Proteomes" id="UP001324427">
    <property type="component" value="Unassembled WGS sequence"/>
</dbReference>
<accession>A0AAV9JPB3</accession>
<evidence type="ECO:0000313" key="3">
    <source>
        <dbReference type="EMBL" id="KAK4547194.1"/>
    </source>
</evidence>
<dbReference type="AlphaFoldDB" id="A0AAV9JPB3"/>